<gene>
    <name evidence="1" type="ORF">C8R28_102413</name>
    <name evidence="2" type="ORF">SAMN05216406_13014</name>
    <name evidence="3" type="ORF">SAMN05421510_108013</name>
    <name evidence="4" type="ORF">SAMN06297164_2415</name>
</gene>
<evidence type="ECO:0000313" key="7">
    <source>
        <dbReference type="Proteomes" id="UP000219335"/>
    </source>
</evidence>
<dbReference type="Proteomes" id="UP000181998">
    <property type="component" value="Unassembled WGS sequence"/>
</dbReference>
<evidence type="ECO:0000313" key="8">
    <source>
        <dbReference type="Proteomes" id="UP000244110"/>
    </source>
</evidence>
<sequence length="66" mass="7623">MEIKYKGFSIISNAECDENSGRWNGRFRILDEKGVVAYESFTEPRSNQNEAYDAAKHSAYEWVDAQ</sequence>
<proteinExistence type="predicted"/>
<dbReference type="EMBL" id="QAOL01000024">
    <property type="protein sequence ID" value="PTQ83211.1"/>
    <property type="molecule type" value="Genomic_DNA"/>
</dbReference>
<reference evidence="4 7" key="3">
    <citation type="submission" date="2017-09" db="EMBL/GenBank/DDBJ databases">
        <authorList>
            <person name="Ehlers B."/>
            <person name="Leendertz F.H."/>
        </authorList>
    </citation>
    <scope>NUCLEOTIDE SEQUENCE [LARGE SCALE GENOMIC DNA]</scope>
    <source>
        <strain evidence="4 7">Nm42</strain>
    </source>
</reference>
<reference evidence="1 8" key="4">
    <citation type="submission" date="2018-04" db="EMBL/GenBank/DDBJ databases">
        <title>Active sludge and wastewater microbial communities from Klosterneuburg, Austria.</title>
        <authorList>
            <person name="Wagner M."/>
        </authorList>
    </citation>
    <scope>NUCLEOTIDE SEQUENCE [LARGE SCALE GENOMIC DNA]</scope>
    <source>
        <strain evidence="1 8">Nm4</strain>
    </source>
</reference>
<dbReference type="Proteomes" id="UP000244110">
    <property type="component" value="Unassembled WGS sequence"/>
</dbReference>
<organism evidence="1 8">
    <name type="scientific">Nitrosomonas ureae</name>
    <dbReference type="NCBI Taxonomy" id="44577"/>
    <lineage>
        <taxon>Bacteria</taxon>
        <taxon>Pseudomonadati</taxon>
        <taxon>Pseudomonadota</taxon>
        <taxon>Betaproteobacteria</taxon>
        <taxon>Nitrosomonadales</taxon>
        <taxon>Nitrosomonadaceae</taxon>
        <taxon>Nitrosomonas</taxon>
    </lineage>
</organism>
<protein>
    <submittedName>
        <fullName evidence="1">Uncharacterized protein</fullName>
    </submittedName>
</protein>
<dbReference type="EMBL" id="OCMU01000001">
    <property type="protein sequence ID" value="SOD19424.1"/>
    <property type="molecule type" value="Genomic_DNA"/>
</dbReference>
<name>A0A0S3AKQ3_9PROT</name>
<accession>A0A0S3AKQ3</accession>
<reference evidence="6" key="2">
    <citation type="submission" date="2016-10" db="EMBL/GenBank/DDBJ databases">
        <authorList>
            <person name="Varghese N."/>
            <person name="Submissions S."/>
        </authorList>
    </citation>
    <scope>NUCLEOTIDE SEQUENCE [LARGE SCALE GENOMIC DNA]</scope>
    <source>
        <strain evidence="6">Nm10</strain>
    </source>
</reference>
<dbReference type="AlphaFoldDB" id="A0A0S3AKQ3"/>
<dbReference type="EMBL" id="FNLN01000030">
    <property type="protein sequence ID" value="SDU17082.1"/>
    <property type="molecule type" value="Genomic_DNA"/>
</dbReference>
<dbReference type="Proteomes" id="UP000219335">
    <property type="component" value="Unassembled WGS sequence"/>
</dbReference>
<evidence type="ECO:0000313" key="2">
    <source>
        <dbReference type="EMBL" id="SDU17082.1"/>
    </source>
</evidence>
<reference evidence="2 5" key="1">
    <citation type="submission" date="2016-10" db="EMBL/GenBank/DDBJ databases">
        <authorList>
            <person name="de Groot N.N."/>
        </authorList>
    </citation>
    <scope>NUCLEOTIDE SEQUENCE [LARGE SCALE GENOMIC DNA]</scope>
    <source>
        <strain evidence="2">Nm10</strain>
        <strain evidence="3 5">Nm9</strain>
    </source>
</reference>
<dbReference type="KEGG" id="nur:ATY38_11210"/>
<evidence type="ECO:0000313" key="5">
    <source>
        <dbReference type="Proteomes" id="UP000181998"/>
    </source>
</evidence>
<dbReference type="RefSeq" id="WP_062559381.1">
    <property type="nucleotide sequence ID" value="NZ_CP013341.1"/>
</dbReference>
<dbReference type="Proteomes" id="UP000182882">
    <property type="component" value="Unassembled WGS sequence"/>
</dbReference>
<dbReference type="OrthoDB" id="8549991at2"/>
<dbReference type="EMBL" id="FOFX01000080">
    <property type="protein sequence ID" value="SEQ54861.1"/>
    <property type="molecule type" value="Genomic_DNA"/>
</dbReference>
<evidence type="ECO:0000313" key="4">
    <source>
        <dbReference type="EMBL" id="SOD19424.1"/>
    </source>
</evidence>
<keyword evidence="6" id="KW-1185">Reference proteome</keyword>
<evidence type="ECO:0000313" key="3">
    <source>
        <dbReference type="EMBL" id="SEQ54861.1"/>
    </source>
</evidence>
<evidence type="ECO:0000313" key="1">
    <source>
        <dbReference type="EMBL" id="PTQ83211.1"/>
    </source>
</evidence>
<dbReference type="STRING" id="44577.ATY38_11210"/>
<evidence type="ECO:0000313" key="6">
    <source>
        <dbReference type="Proteomes" id="UP000182882"/>
    </source>
</evidence>